<protein>
    <submittedName>
        <fullName evidence="5">Uncharacterized protein LOC125777762</fullName>
    </submittedName>
</protein>
<sequence>MKRHWHKMLIIHMATKAYSFMRDDLGFSLPSKSSLLRWRPIRYVVPGFDANVISNLGKIAKNMSVLERNCVLLFDEIIIKSDLTYNRVRDIIDGFVDHGEGHREMKIGNKCCFFMVKGLSSSWKYVFSYYISKGGLLTQNLSKILNKNIAALKSIGLNVKALVCDQGASNSSVFKSVGITEETPFYMHEGSKVYCLFDYCHLFKSIRNTLLKYDISTPDGIVTFKVIKKLYSIDQSNTHFKICPKLTESHVYPSVFEKMSVKRATQVFSNSVAAGIEMAYSQNLFGSDEYLIKCIKPTQLFVKRMNDLFDDLDCKIFDSKNPLKRPLLRNDSGKVQRLHDHIEFLKSIRLPNDVRVKCIDGFRNTIRGMLMLSEELFKDQRELDFIFLGKLNQDALENFFYRVRASQGINTHPTAHEVQYIVGRLISMKILRQYFESKGANCEDDDDINLDWNLGPEDRHLDVQGNEQEPEQLDLESFVIPDENFVEEDDEADVQIKRYYTGYGIYQKILCRIHCEKCTKAMTKTQSDLTLYSEALIKAKNYKDDSDLRLVIGSSKCVDCK</sequence>
<keyword evidence="4" id="KW-1185">Reference proteome</keyword>
<evidence type="ECO:0000313" key="5">
    <source>
        <dbReference type="RefSeq" id="XP_049309268.1"/>
    </source>
</evidence>
<dbReference type="InterPro" id="IPR048367">
    <property type="entry name" value="TNP-like_RNaseH_C"/>
</dbReference>
<feature type="domain" description="Transposable element P transposase-like RNase H" evidence="1">
    <location>
        <begin position="46"/>
        <end position="178"/>
    </location>
</feature>
<organism evidence="4 5">
    <name type="scientific">Bactrocera dorsalis</name>
    <name type="common">Oriental fruit fly</name>
    <name type="synonym">Dacus dorsalis</name>
    <dbReference type="NCBI Taxonomy" id="27457"/>
    <lineage>
        <taxon>Eukaryota</taxon>
        <taxon>Metazoa</taxon>
        <taxon>Ecdysozoa</taxon>
        <taxon>Arthropoda</taxon>
        <taxon>Hexapoda</taxon>
        <taxon>Insecta</taxon>
        <taxon>Pterygota</taxon>
        <taxon>Neoptera</taxon>
        <taxon>Endopterygota</taxon>
        <taxon>Diptera</taxon>
        <taxon>Brachycera</taxon>
        <taxon>Muscomorpha</taxon>
        <taxon>Tephritoidea</taxon>
        <taxon>Tephritidae</taxon>
        <taxon>Bactrocera</taxon>
        <taxon>Bactrocera</taxon>
    </lineage>
</organism>
<dbReference type="PANTHER" id="PTHR47577">
    <property type="entry name" value="THAP DOMAIN-CONTAINING PROTEIN 6"/>
    <property type="match status" value="1"/>
</dbReference>
<evidence type="ECO:0000259" key="2">
    <source>
        <dbReference type="Pfam" id="PF21788"/>
    </source>
</evidence>
<reference evidence="5" key="1">
    <citation type="submission" date="2025-08" db="UniProtKB">
        <authorList>
            <consortium name="RefSeq"/>
        </authorList>
    </citation>
    <scope>IDENTIFICATION</scope>
    <source>
        <tissue evidence="5">Adult</tissue>
    </source>
</reference>
<evidence type="ECO:0000313" key="4">
    <source>
        <dbReference type="Proteomes" id="UP001652620"/>
    </source>
</evidence>
<proteinExistence type="predicted"/>
<dbReference type="Pfam" id="PF21789">
    <property type="entry name" value="TNP-like_RNaseH_C"/>
    <property type="match status" value="1"/>
</dbReference>
<evidence type="ECO:0000259" key="1">
    <source>
        <dbReference type="Pfam" id="PF21787"/>
    </source>
</evidence>
<dbReference type="InterPro" id="IPR048365">
    <property type="entry name" value="TNP-like_RNaseH_N"/>
</dbReference>
<dbReference type="PANTHER" id="PTHR47577:SF2">
    <property type="entry name" value="THAP DOMAIN CONTAINING 9"/>
    <property type="match status" value="1"/>
</dbReference>
<feature type="domain" description="Transposable element P transposase-like GTP-binding insertion" evidence="2">
    <location>
        <begin position="200"/>
        <end position="324"/>
    </location>
</feature>
<dbReference type="RefSeq" id="XP_049309268.1">
    <property type="nucleotide sequence ID" value="XM_049453311.1"/>
</dbReference>
<accession>A0ABM3JJ56</accession>
<gene>
    <name evidence="5" type="primary">LOC125777762</name>
</gene>
<dbReference type="Pfam" id="PF21787">
    <property type="entry name" value="TNP-like_RNaseH_N"/>
    <property type="match status" value="1"/>
</dbReference>
<dbReference type="GeneID" id="125777762"/>
<evidence type="ECO:0000259" key="3">
    <source>
        <dbReference type="Pfam" id="PF21789"/>
    </source>
</evidence>
<dbReference type="Proteomes" id="UP001652620">
    <property type="component" value="Chromosome 3"/>
</dbReference>
<dbReference type="Pfam" id="PF21788">
    <property type="entry name" value="TNP-like_GBD"/>
    <property type="match status" value="1"/>
</dbReference>
<feature type="domain" description="Transposable element P transposase-like RNase H C-terminal" evidence="3">
    <location>
        <begin position="390"/>
        <end position="415"/>
    </location>
</feature>
<dbReference type="InterPro" id="IPR048366">
    <property type="entry name" value="TNP-like_GBD"/>
</dbReference>
<name>A0ABM3JJ56_BACDO</name>